<reference evidence="3 4" key="1">
    <citation type="submission" date="2020-08" db="EMBL/GenBank/DDBJ databases">
        <title>Genomic Encyclopedia of Type Strains, Phase IV (KMG-V): Genome sequencing to study the core and pangenomes of soil and plant-associated prokaryotes.</title>
        <authorList>
            <person name="Whitman W."/>
        </authorList>
    </citation>
    <scope>NUCLEOTIDE SEQUENCE [LARGE SCALE GENOMIC DNA]</scope>
    <source>
        <strain evidence="3 4">X5P3</strain>
    </source>
</reference>
<dbReference type="Gene3D" id="1.20.120.450">
    <property type="entry name" value="dinb family like domain"/>
    <property type="match status" value="1"/>
</dbReference>
<evidence type="ECO:0000259" key="2">
    <source>
        <dbReference type="Pfam" id="PF12867"/>
    </source>
</evidence>
<dbReference type="Proteomes" id="UP000584867">
    <property type="component" value="Unassembled WGS sequence"/>
</dbReference>
<evidence type="ECO:0000313" key="3">
    <source>
        <dbReference type="EMBL" id="MBB5065891.1"/>
    </source>
</evidence>
<feature type="chain" id="PRO_5030971741" evidence="1">
    <location>
        <begin position="25"/>
        <end position="194"/>
    </location>
</feature>
<feature type="signal peptide" evidence="1">
    <location>
        <begin position="1"/>
        <end position="24"/>
    </location>
</feature>
<name>A0A7W7ZVA9_9BACT</name>
<accession>A0A7W7ZVA9</accession>
<comment type="caution">
    <text evidence="3">The sequence shown here is derived from an EMBL/GenBank/DDBJ whole genome shotgun (WGS) entry which is preliminary data.</text>
</comment>
<protein>
    <submittedName>
        <fullName evidence="3">Putative damage-inducible protein DinB</fullName>
    </submittedName>
</protein>
<keyword evidence="1" id="KW-0732">Signal</keyword>
<gene>
    <name evidence="3" type="ORF">HDF15_004261</name>
</gene>
<feature type="domain" description="DinB-like" evidence="2">
    <location>
        <begin position="60"/>
        <end position="173"/>
    </location>
</feature>
<dbReference type="InterPro" id="IPR024775">
    <property type="entry name" value="DinB-like"/>
</dbReference>
<evidence type="ECO:0000313" key="4">
    <source>
        <dbReference type="Proteomes" id="UP000584867"/>
    </source>
</evidence>
<dbReference type="Pfam" id="PF12867">
    <property type="entry name" value="DinB_2"/>
    <property type="match status" value="1"/>
</dbReference>
<dbReference type="AlphaFoldDB" id="A0A7W7ZVA9"/>
<evidence type="ECO:0000256" key="1">
    <source>
        <dbReference type="SAM" id="SignalP"/>
    </source>
</evidence>
<dbReference type="RefSeq" id="WP_184258974.1">
    <property type="nucleotide sequence ID" value="NZ_JACHIO010000021.1"/>
</dbReference>
<organism evidence="3 4">
    <name type="scientific">Granulicella mallensis</name>
    <dbReference type="NCBI Taxonomy" id="940614"/>
    <lineage>
        <taxon>Bacteria</taxon>
        <taxon>Pseudomonadati</taxon>
        <taxon>Acidobacteriota</taxon>
        <taxon>Terriglobia</taxon>
        <taxon>Terriglobales</taxon>
        <taxon>Acidobacteriaceae</taxon>
        <taxon>Granulicella</taxon>
    </lineage>
</organism>
<dbReference type="InterPro" id="IPR034660">
    <property type="entry name" value="DinB/YfiT-like"/>
</dbReference>
<proteinExistence type="predicted"/>
<dbReference type="SUPFAM" id="SSF109854">
    <property type="entry name" value="DinB/YfiT-like putative metalloenzymes"/>
    <property type="match status" value="1"/>
</dbReference>
<sequence length="194" mass="20489">MQRVRVICVTAILAGLVTTGAAMAQAHAGTPPTAPVGSGQANVPTGPAAEVQHYYAGVKANILKSATEMPDDAYTFKPEPDIRTFARVVNHVTEAQLRSCGAVNHTAPADLFKVPAETADKATILEALKASFAECDKAYASATDTNLAEMFTLGKASRSRVGLLWGNASHDNEQYATLALYMRLKGLTPPSSEK</sequence>
<dbReference type="EMBL" id="JACHIO010000021">
    <property type="protein sequence ID" value="MBB5065891.1"/>
    <property type="molecule type" value="Genomic_DNA"/>
</dbReference>